<dbReference type="InterPro" id="IPR011032">
    <property type="entry name" value="GroES-like_sf"/>
</dbReference>
<name>A0AAD9SI68_PHOAM</name>
<evidence type="ECO:0000256" key="4">
    <source>
        <dbReference type="ARBA" id="ARBA00022833"/>
    </source>
</evidence>
<evidence type="ECO:0000256" key="8">
    <source>
        <dbReference type="SAM" id="MobiDB-lite"/>
    </source>
</evidence>
<dbReference type="SUPFAM" id="SSF50129">
    <property type="entry name" value="GroES-like"/>
    <property type="match status" value="1"/>
</dbReference>
<dbReference type="Gene3D" id="3.90.180.10">
    <property type="entry name" value="Medium-chain alcohol dehydrogenases, catalytic domain"/>
    <property type="match status" value="1"/>
</dbReference>
<comment type="caution">
    <text evidence="11">The sequence shown here is derived from an EMBL/GenBank/DDBJ whole genome shotgun (WGS) entry which is preliminary data.</text>
</comment>
<evidence type="ECO:0000256" key="1">
    <source>
        <dbReference type="ARBA" id="ARBA00001947"/>
    </source>
</evidence>
<evidence type="ECO:0000313" key="11">
    <source>
        <dbReference type="EMBL" id="KAK2609423.1"/>
    </source>
</evidence>
<evidence type="ECO:0000256" key="2">
    <source>
        <dbReference type="ARBA" id="ARBA00008072"/>
    </source>
</evidence>
<dbReference type="PANTHER" id="PTHR42813:SF3">
    <property type="entry name" value="GLUTATHIONE-INDEPENDENT FORMALDEHYDE DEHYDROGENASE"/>
    <property type="match status" value="1"/>
</dbReference>
<keyword evidence="5" id="KW-0560">Oxidoreductase</keyword>
<keyword evidence="6" id="KW-0520">NAD</keyword>
<evidence type="ECO:0000256" key="3">
    <source>
        <dbReference type="ARBA" id="ARBA00022723"/>
    </source>
</evidence>
<dbReference type="PANTHER" id="PTHR42813">
    <property type="entry name" value="ZINC-TYPE ALCOHOL DEHYDROGENASE-LIKE"/>
    <property type="match status" value="1"/>
</dbReference>
<evidence type="ECO:0000256" key="7">
    <source>
        <dbReference type="RuleBase" id="RU361277"/>
    </source>
</evidence>
<dbReference type="GO" id="GO:0008270">
    <property type="term" value="F:zinc ion binding"/>
    <property type="evidence" value="ECO:0007669"/>
    <property type="project" value="InterPro"/>
</dbReference>
<dbReference type="EMBL" id="JAUJFL010000002">
    <property type="protein sequence ID" value="KAK2609423.1"/>
    <property type="molecule type" value="Genomic_DNA"/>
</dbReference>
<gene>
    <name evidence="11" type="ORF">N8I77_002920</name>
</gene>
<proteinExistence type="inferred from homology"/>
<dbReference type="GO" id="GO:0016491">
    <property type="term" value="F:oxidoreductase activity"/>
    <property type="evidence" value="ECO:0007669"/>
    <property type="project" value="UniProtKB-KW"/>
</dbReference>
<dbReference type="InterPro" id="IPR036291">
    <property type="entry name" value="NAD(P)-bd_dom_sf"/>
</dbReference>
<dbReference type="CDD" id="cd08282">
    <property type="entry name" value="PFDH_like"/>
    <property type="match status" value="1"/>
</dbReference>
<organism evidence="11 12">
    <name type="scientific">Phomopsis amygdali</name>
    <name type="common">Fusicoccum amygdali</name>
    <dbReference type="NCBI Taxonomy" id="1214568"/>
    <lineage>
        <taxon>Eukaryota</taxon>
        <taxon>Fungi</taxon>
        <taxon>Dikarya</taxon>
        <taxon>Ascomycota</taxon>
        <taxon>Pezizomycotina</taxon>
        <taxon>Sordariomycetes</taxon>
        <taxon>Sordariomycetidae</taxon>
        <taxon>Diaporthales</taxon>
        <taxon>Diaporthaceae</taxon>
        <taxon>Diaporthe</taxon>
    </lineage>
</organism>
<dbReference type="Pfam" id="PF08240">
    <property type="entry name" value="ADH_N"/>
    <property type="match status" value="1"/>
</dbReference>
<keyword evidence="3 7" id="KW-0479">Metal-binding</keyword>
<accession>A0AAD9SI68</accession>
<evidence type="ECO:0000256" key="5">
    <source>
        <dbReference type="ARBA" id="ARBA00023002"/>
    </source>
</evidence>
<reference evidence="11" key="1">
    <citation type="submission" date="2023-06" db="EMBL/GenBank/DDBJ databases">
        <authorList>
            <person name="Noh H."/>
        </authorList>
    </citation>
    <scope>NUCLEOTIDE SEQUENCE</scope>
    <source>
        <strain evidence="11">DUCC20226</strain>
    </source>
</reference>
<keyword evidence="4 7" id="KW-0862">Zinc</keyword>
<evidence type="ECO:0000259" key="9">
    <source>
        <dbReference type="Pfam" id="PF00107"/>
    </source>
</evidence>
<comment type="similarity">
    <text evidence="2 7">Belongs to the zinc-containing alcohol dehydrogenase family.</text>
</comment>
<feature type="domain" description="Alcohol dehydrogenase-like C-terminal" evidence="9">
    <location>
        <begin position="166"/>
        <end position="239"/>
    </location>
</feature>
<sequence length="398" mass="42594">MVTKEVPKPRILDERDAIVRITTAAICGSDLHMYHGILGSEEAPWTVGHEGMGIIVETGSAVASIQKGDRVVISGGQALGHLQLEPTIGGGAAMFGAGKDWGDLGGTQAEYVRVPIADETLMEVGNPHIPDKEFLFLSDIFATGWEALNFSGFQPGDDVAIFGAGPVGLLCAYSAKLRGASKVYSIDHVPARLAKAKSIGAVPINFTKGGLPSEQILRLAPDGVTRVCDCVGYECVDEKLKPDQGFVLSEAVKMASDHGGIGVAGVYLAQPNSEGAPRGGIISPDITFPISIFWSKGLSMKGGIADILKTAPVLFELVKSGVARPGFIVSKEYFGLDQALEAYRRFDQHLETKVLFKFPWYDEESEDRRSADEEESSLGREHHTGEELAPQGADRPSR</sequence>
<feature type="region of interest" description="Disordered" evidence="8">
    <location>
        <begin position="362"/>
        <end position="398"/>
    </location>
</feature>
<comment type="cofactor">
    <cofactor evidence="1 7">
        <name>Zn(2+)</name>
        <dbReference type="ChEBI" id="CHEBI:29105"/>
    </cofactor>
</comment>
<dbReference type="Proteomes" id="UP001265746">
    <property type="component" value="Unassembled WGS sequence"/>
</dbReference>
<dbReference type="Gene3D" id="3.40.50.720">
    <property type="entry name" value="NAD(P)-binding Rossmann-like Domain"/>
    <property type="match status" value="1"/>
</dbReference>
<evidence type="ECO:0000313" key="12">
    <source>
        <dbReference type="Proteomes" id="UP001265746"/>
    </source>
</evidence>
<dbReference type="InterPro" id="IPR013149">
    <property type="entry name" value="ADH-like_C"/>
</dbReference>
<feature type="domain" description="Alcohol dehydrogenase-like N-terminal" evidence="10">
    <location>
        <begin position="14"/>
        <end position="116"/>
    </location>
</feature>
<dbReference type="PROSITE" id="PS00059">
    <property type="entry name" value="ADH_ZINC"/>
    <property type="match status" value="1"/>
</dbReference>
<evidence type="ECO:0000259" key="10">
    <source>
        <dbReference type="Pfam" id="PF08240"/>
    </source>
</evidence>
<dbReference type="AlphaFoldDB" id="A0AAD9SI68"/>
<dbReference type="InterPro" id="IPR013154">
    <property type="entry name" value="ADH-like_N"/>
</dbReference>
<protein>
    <submittedName>
        <fullName evidence="11">Uncharacterized protein</fullName>
    </submittedName>
</protein>
<evidence type="ECO:0000256" key="6">
    <source>
        <dbReference type="ARBA" id="ARBA00023027"/>
    </source>
</evidence>
<dbReference type="Pfam" id="PF00107">
    <property type="entry name" value="ADH_zinc_N"/>
    <property type="match status" value="1"/>
</dbReference>
<dbReference type="InterPro" id="IPR002328">
    <property type="entry name" value="ADH_Zn_CS"/>
</dbReference>
<dbReference type="SUPFAM" id="SSF51735">
    <property type="entry name" value="NAD(P)-binding Rossmann-fold domains"/>
    <property type="match status" value="1"/>
</dbReference>
<feature type="compositionally biased region" description="Basic and acidic residues" evidence="8">
    <location>
        <begin position="366"/>
        <end position="386"/>
    </location>
</feature>
<keyword evidence="12" id="KW-1185">Reference proteome</keyword>